<dbReference type="AlphaFoldDB" id="A0A8H7UK91"/>
<dbReference type="InterPro" id="IPR051601">
    <property type="entry name" value="Serine_prot/Carboxylest_S33"/>
</dbReference>
<evidence type="ECO:0008006" key="8">
    <source>
        <dbReference type="Google" id="ProtNLM"/>
    </source>
</evidence>
<feature type="transmembrane region" description="Helical" evidence="3">
    <location>
        <begin position="21"/>
        <end position="39"/>
    </location>
</feature>
<dbReference type="InterPro" id="IPR029058">
    <property type="entry name" value="AB_hydrolase_fold"/>
</dbReference>
<organism evidence="6 7">
    <name type="scientific">Mortierella isabellina</name>
    <name type="common">Filamentous fungus</name>
    <name type="synonym">Umbelopsis isabellina</name>
    <dbReference type="NCBI Taxonomy" id="91625"/>
    <lineage>
        <taxon>Eukaryota</taxon>
        <taxon>Fungi</taxon>
        <taxon>Fungi incertae sedis</taxon>
        <taxon>Mucoromycota</taxon>
        <taxon>Mucoromycotina</taxon>
        <taxon>Umbelopsidomycetes</taxon>
        <taxon>Umbelopsidales</taxon>
        <taxon>Umbelopsidaceae</taxon>
        <taxon>Umbelopsis</taxon>
    </lineage>
</organism>
<dbReference type="PANTHER" id="PTHR43248:SF25">
    <property type="entry name" value="AB HYDROLASE-1 DOMAIN-CONTAINING PROTEIN-RELATED"/>
    <property type="match status" value="1"/>
</dbReference>
<accession>A0A8H7UK91</accession>
<reference evidence="6" key="1">
    <citation type="submission" date="2020-12" db="EMBL/GenBank/DDBJ databases">
        <title>Metabolic potential, ecology and presence of endohyphal bacteria is reflected in genomic diversity of Mucoromycotina.</title>
        <authorList>
            <person name="Muszewska A."/>
            <person name="Okrasinska A."/>
            <person name="Steczkiewicz K."/>
            <person name="Drgas O."/>
            <person name="Orlowska M."/>
            <person name="Perlinska-Lenart U."/>
            <person name="Aleksandrzak-Piekarczyk T."/>
            <person name="Szatraj K."/>
            <person name="Zielenkiewicz U."/>
            <person name="Pilsyk S."/>
            <person name="Malc E."/>
            <person name="Mieczkowski P."/>
            <person name="Kruszewska J.S."/>
            <person name="Biernat P."/>
            <person name="Pawlowska J."/>
        </authorList>
    </citation>
    <scope>NUCLEOTIDE SEQUENCE</scope>
    <source>
        <strain evidence="6">WA0000067209</strain>
    </source>
</reference>
<comment type="similarity">
    <text evidence="1">Belongs to the peptidase S33 family.</text>
</comment>
<keyword evidence="3" id="KW-1133">Transmembrane helix</keyword>
<keyword evidence="2" id="KW-0378">Hydrolase</keyword>
<evidence type="ECO:0000256" key="2">
    <source>
        <dbReference type="ARBA" id="ARBA00022801"/>
    </source>
</evidence>
<dbReference type="InterPro" id="IPR013595">
    <property type="entry name" value="Pept_S33_TAP-like_C"/>
</dbReference>
<dbReference type="Pfam" id="PF08386">
    <property type="entry name" value="Abhydrolase_4"/>
    <property type="match status" value="1"/>
</dbReference>
<gene>
    <name evidence="6" type="ORF">INT43_000750</name>
</gene>
<evidence type="ECO:0000259" key="5">
    <source>
        <dbReference type="Pfam" id="PF08386"/>
    </source>
</evidence>
<evidence type="ECO:0000313" key="6">
    <source>
        <dbReference type="EMBL" id="KAG2184837.1"/>
    </source>
</evidence>
<evidence type="ECO:0000313" key="7">
    <source>
        <dbReference type="Proteomes" id="UP000654370"/>
    </source>
</evidence>
<dbReference type="PANTHER" id="PTHR43248">
    <property type="entry name" value="2-SUCCINYL-6-HYDROXY-2,4-CYCLOHEXADIENE-1-CARBOXYLATE SYNTHASE"/>
    <property type="match status" value="1"/>
</dbReference>
<keyword evidence="7" id="KW-1185">Reference proteome</keyword>
<keyword evidence="3" id="KW-0812">Transmembrane</keyword>
<dbReference type="OrthoDB" id="2321311at2759"/>
<evidence type="ECO:0000259" key="4">
    <source>
        <dbReference type="Pfam" id="PF00561"/>
    </source>
</evidence>
<comment type="caution">
    <text evidence="6">The sequence shown here is derived from an EMBL/GenBank/DDBJ whole genome shotgun (WGS) entry which is preliminary data.</text>
</comment>
<protein>
    <recommendedName>
        <fullName evidence="8">AB hydrolase-1 domain-containing protein</fullName>
    </recommendedName>
</protein>
<feature type="domain" description="Peptidase S33 tripeptidyl aminopeptidase-like C-terminal" evidence="5">
    <location>
        <begin position="429"/>
        <end position="532"/>
    </location>
</feature>
<sequence length="565" mass="61953">MGNQEIYLSENNSPARSGRTVRAITTAVLLTAACGYFFGSGIDLSTPEVPGAIGYKEGNFTWTKCYDQYDCSTLEVPIDYHNPHSAKFNLSLIRMKATEEPSYGPLFVNPGGPGGSGVSLVQLAGDVISKSVGGHYDIIGFDPRGVANSNPIRCFEDGTESKFFLANRGFYLNPGDNPANFAIVLEAYSKQCIRKNPDFLPYVSTAFVARDIDALRDAFGQELTNYWGFSYGTFLGATYVNMFPDRVGRVLLDGVTDPTTFSGEIVDWISTSLIHTEDGLDKFGTSCEEAGPEKCALAHPDKALAFDGEHYVAPTIRAFLKRMAYHPLLVEGSPDVILQTDAAALIFAATYKVSDWPAVAEAFAQAIYKSEGNGFMKWKKERQAERCPLVEEYTLDAMPILCIDGHHNDHLNLTSYLEGVDKASKNVSPLAAPLWGSLFAQCLYWKVKAAERFTGPWNHGLKNKIMLIGVTGDPVTPVESAEKLERLMDGNSVFHKHHGWGHCSTGQSSKCTTKVIHDYFANGVLPEKGSECPMETVPFQTAFETFDNGISVDDYTRLANALKGF</sequence>
<evidence type="ECO:0000256" key="1">
    <source>
        <dbReference type="ARBA" id="ARBA00010088"/>
    </source>
</evidence>
<evidence type="ECO:0000256" key="3">
    <source>
        <dbReference type="SAM" id="Phobius"/>
    </source>
</evidence>
<feature type="domain" description="AB hydrolase-1" evidence="4">
    <location>
        <begin position="105"/>
        <end position="259"/>
    </location>
</feature>
<proteinExistence type="inferred from homology"/>
<dbReference type="Gene3D" id="3.40.50.1820">
    <property type="entry name" value="alpha/beta hydrolase"/>
    <property type="match status" value="1"/>
</dbReference>
<dbReference type="EMBL" id="JAEPQZ010000002">
    <property type="protein sequence ID" value="KAG2184837.1"/>
    <property type="molecule type" value="Genomic_DNA"/>
</dbReference>
<keyword evidence="3" id="KW-0472">Membrane</keyword>
<dbReference type="Proteomes" id="UP000654370">
    <property type="component" value="Unassembled WGS sequence"/>
</dbReference>
<dbReference type="GO" id="GO:0016787">
    <property type="term" value="F:hydrolase activity"/>
    <property type="evidence" value="ECO:0007669"/>
    <property type="project" value="UniProtKB-KW"/>
</dbReference>
<dbReference type="SUPFAM" id="SSF53474">
    <property type="entry name" value="alpha/beta-Hydrolases"/>
    <property type="match status" value="1"/>
</dbReference>
<name>A0A8H7UK91_MORIS</name>
<dbReference type="InterPro" id="IPR000073">
    <property type="entry name" value="AB_hydrolase_1"/>
</dbReference>
<dbReference type="Pfam" id="PF00561">
    <property type="entry name" value="Abhydrolase_1"/>
    <property type="match status" value="1"/>
</dbReference>